<dbReference type="InterPro" id="IPR005069">
    <property type="entry name" value="Nucl-diP-sugar_transferase"/>
</dbReference>
<accession>A0AAD9ZKW1</accession>
<sequence length="357" mass="40582">MINTKFQINHVAIYTLVLLGLIFVFVLSTLSSKPLFAFRNYPCQQPSSTSTPADPTIVGDELETALAGASTENKTVIIAVVNKAYVEGDGDNKPLLDLFLDSLWLGEGTQGLVDHLLLVTVDQTSYERCRFLRLHCYKLKTDGVEFDGEQLYMSQDFINMMWRRTLFLLDVLKRGYSFIFTDADVMWLRNPFPRLNNLSVNETIDLQISTDQFNGNDRSETNNINTGIYMIKSNNRTVSLFESWYDRRINSTGLKEQDVLVNMLHEGVFRELGLNVRFLNTLYFSGFCQDSRDIKAVTTVHANCCRTISAKVADLTAVIQHWKRFQNSATNETAAATYGMLKHDACSGSWKDFKFSK</sequence>
<dbReference type="InterPro" id="IPR044821">
    <property type="entry name" value="At1g28695/At4g15970-like"/>
</dbReference>
<keyword evidence="1" id="KW-0812">Transmembrane</keyword>
<dbReference type="EMBL" id="JANJYJ010000010">
    <property type="protein sequence ID" value="KAK3183315.1"/>
    <property type="molecule type" value="Genomic_DNA"/>
</dbReference>
<dbReference type="Pfam" id="PF03407">
    <property type="entry name" value="Nucleotid_trans"/>
    <property type="match status" value="1"/>
</dbReference>
<dbReference type="Proteomes" id="UP001281410">
    <property type="component" value="Unassembled WGS sequence"/>
</dbReference>
<gene>
    <name evidence="3" type="ORF">Dsin_030601</name>
</gene>
<protein>
    <recommendedName>
        <fullName evidence="2">Nucleotide-diphospho-sugar transferase domain-containing protein</fullName>
    </recommendedName>
</protein>
<evidence type="ECO:0000256" key="1">
    <source>
        <dbReference type="SAM" id="Phobius"/>
    </source>
</evidence>
<comment type="caution">
    <text evidence="3">The sequence shown here is derived from an EMBL/GenBank/DDBJ whole genome shotgun (WGS) entry which is preliminary data.</text>
</comment>
<evidence type="ECO:0000313" key="4">
    <source>
        <dbReference type="Proteomes" id="UP001281410"/>
    </source>
</evidence>
<dbReference type="AlphaFoldDB" id="A0AAD9ZKW1"/>
<dbReference type="PANTHER" id="PTHR46038:SF29">
    <property type="entry name" value="NUCLEOTIDE-DIPHOSPHO-SUGAR TRANSFERASE DOMAIN-CONTAINING PROTEIN"/>
    <property type="match status" value="1"/>
</dbReference>
<keyword evidence="1" id="KW-1133">Transmembrane helix</keyword>
<reference evidence="3" key="1">
    <citation type="journal article" date="2023" name="Plant J.">
        <title>Genome sequences and population genomics provide insights into the demographic history, inbreeding, and mutation load of two 'living fossil' tree species of Dipteronia.</title>
        <authorList>
            <person name="Feng Y."/>
            <person name="Comes H.P."/>
            <person name="Chen J."/>
            <person name="Zhu S."/>
            <person name="Lu R."/>
            <person name="Zhang X."/>
            <person name="Li P."/>
            <person name="Qiu J."/>
            <person name="Olsen K.M."/>
            <person name="Qiu Y."/>
        </authorList>
    </citation>
    <scope>NUCLEOTIDE SEQUENCE</scope>
    <source>
        <strain evidence="3">NBL</strain>
    </source>
</reference>
<feature type="domain" description="Nucleotide-diphospho-sugar transferase" evidence="2">
    <location>
        <begin position="112"/>
        <end position="315"/>
    </location>
</feature>
<proteinExistence type="predicted"/>
<keyword evidence="4" id="KW-1185">Reference proteome</keyword>
<evidence type="ECO:0000259" key="2">
    <source>
        <dbReference type="Pfam" id="PF03407"/>
    </source>
</evidence>
<feature type="transmembrane region" description="Helical" evidence="1">
    <location>
        <begin position="12"/>
        <end position="30"/>
    </location>
</feature>
<name>A0AAD9ZKW1_9ROSI</name>
<dbReference type="PANTHER" id="PTHR46038">
    <property type="entry name" value="EXPRESSED PROTEIN-RELATED"/>
    <property type="match status" value="1"/>
</dbReference>
<keyword evidence="1" id="KW-0472">Membrane</keyword>
<organism evidence="3 4">
    <name type="scientific">Dipteronia sinensis</name>
    <dbReference type="NCBI Taxonomy" id="43782"/>
    <lineage>
        <taxon>Eukaryota</taxon>
        <taxon>Viridiplantae</taxon>
        <taxon>Streptophyta</taxon>
        <taxon>Embryophyta</taxon>
        <taxon>Tracheophyta</taxon>
        <taxon>Spermatophyta</taxon>
        <taxon>Magnoliopsida</taxon>
        <taxon>eudicotyledons</taxon>
        <taxon>Gunneridae</taxon>
        <taxon>Pentapetalae</taxon>
        <taxon>rosids</taxon>
        <taxon>malvids</taxon>
        <taxon>Sapindales</taxon>
        <taxon>Sapindaceae</taxon>
        <taxon>Hippocastanoideae</taxon>
        <taxon>Acereae</taxon>
        <taxon>Dipteronia</taxon>
    </lineage>
</organism>
<evidence type="ECO:0000313" key="3">
    <source>
        <dbReference type="EMBL" id="KAK3183315.1"/>
    </source>
</evidence>